<evidence type="ECO:0000256" key="2">
    <source>
        <dbReference type="ARBA" id="ARBA00005887"/>
    </source>
</evidence>
<name>A0A4U5QK20_POPAL</name>
<comment type="subcellular location">
    <subcellularLocation>
        <location evidence="1">Membrane</location>
        <topology evidence="1">Multi-pass membrane protein</topology>
    </subcellularLocation>
</comment>
<comment type="caution">
    <text evidence="8">The sequence shown here is derived from an EMBL/GenBank/DDBJ whole genome shotgun (WGS) entry which is preliminary data.</text>
</comment>
<dbReference type="PANTHER" id="PTHR43029:SF7">
    <property type="entry name" value="AMMONIUM TRANSPORTER 2 MEMBER 5"/>
    <property type="match status" value="1"/>
</dbReference>
<dbReference type="InterPro" id="IPR029020">
    <property type="entry name" value="Ammonium/urea_transptr"/>
</dbReference>
<accession>A0A4U5QK20</accession>
<dbReference type="InterPro" id="IPR001905">
    <property type="entry name" value="Ammonium_transpt"/>
</dbReference>
<dbReference type="GO" id="GO:0008519">
    <property type="term" value="F:ammonium channel activity"/>
    <property type="evidence" value="ECO:0007669"/>
    <property type="project" value="InterPro"/>
</dbReference>
<reference evidence="8" key="1">
    <citation type="submission" date="2018-10" db="EMBL/GenBank/DDBJ databases">
        <title>Population genomic analysis revealed the cold adaptation of white poplar.</title>
        <authorList>
            <person name="Liu Y.-J."/>
        </authorList>
    </citation>
    <scope>NUCLEOTIDE SEQUENCE [LARGE SCALE GENOMIC DNA]</scope>
    <source>
        <strain evidence="8">PAL-ZL1</strain>
    </source>
</reference>
<gene>
    <name evidence="8" type="ORF">D5086_0000076300</name>
</gene>
<evidence type="ECO:0000256" key="4">
    <source>
        <dbReference type="ARBA" id="ARBA00022989"/>
    </source>
</evidence>
<evidence type="ECO:0000256" key="1">
    <source>
        <dbReference type="ARBA" id="ARBA00004141"/>
    </source>
</evidence>
<dbReference type="Gene3D" id="1.10.3430.10">
    <property type="entry name" value="Ammonium transporter AmtB like domains"/>
    <property type="match status" value="2"/>
</dbReference>
<feature type="transmembrane region" description="Helical" evidence="6">
    <location>
        <begin position="106"/>
        <end position="125"/>
    </location>
</feature>
<keyword evidence="3 6" id="KW-0812">Transmembrane</keyword>
<feature type="domain" description="Ammonium transporter AmtB-like" evidence="7">
    <location>
        <begin position="32"/>
        <end position="157"/>
    </location>
</feature>
<feature type="transmembrane region" description="Helical" evidence="6">
    <location>
        <begin position="131"/>
        <end position="153"/>
    </location>
</feature>
<dbReference type="Pfam" id="PF00909">
    <property type="entry name" value="Ammonium_transp"/>
    <property type="match status" value="2"/>
</dbReference>
<proteinExistence type="inferred from homology"/>
<dbReference type="EMBL" id="RCHU01000217">
    <property type="protein sequence ID" value="TKS11028.1"/>
    <property type="molecule type" value="Genomic_DNA"/>
</dbReference>
<feature type="transmembrane region" description="Helical" evidence="6">
    <location>
        <begin position="28"/>
        <end position="49"/>
    </location>
</feature>
<organism evidence="8">
    <name type="scientific">Populus alba</name>
    <name type="common">White poplar</name>
    <dbReference type="NCBI Taxonomy" id="43335"/>
    <lineage>
        <taxon>Eukaryota</taxon>
        <taxon>Viridiplantae</taxon>
        <taxon>Streptophyta</taxon>
        <taxon>Embryophyta</taxon>
        <taxon>Tracheophyta</taxon>
        <taxon>Spermatophyta</taxon>
        <taxon>Magnoliopsida</taxon>
        <taxon>eudicotyledons</taxon>
        <taxon>Gunneridae</taxon>
        <taxon>Pentapetalae</taxon>
        <taxon>rosids</taxon>
        <taxon>fabids</taxon>
        <taxon>Malpighiales</taxon>
        <taxon>Salicaceae</taxon>
        <taxon>Saliceae</taxon>
        <taxon>Populus</taxon>
    </lineage>
</organism>
<evidence type="ECO:0000256" key="6">
    <source>
        <dbReference type="SAM" id="Phobius"/>
    </source>
</evidence>
<dbReference type="AlphaFoldDB" id="A0A4U5QK20"/>
<evidence type="ECO:0000313" key="8">
    <source>
        <dbReference type="EMBL" id="TKS11028.1"/>
    </source>
</evidence>
<sequence>MSNIDTAFPPNLLPDEASPEWFNKADNAWQLTAAALVGLQSIPGLMILYGGGVKEKMGCEFTITWGYRMSFGSKLLPFWGEANVALDQEYLLDQAFLGKFPNATMVYFRSVFAAITLILIAGAVLGRMNIYAWMIFVPQWLTFSYTFTAFSVWCPDGLLWMGWTGFNGGDPYVVSNDASLAVLNTHLCTATSCLLTWVALDIIFFRKASAIGAVQGMITGLVCITPAAGLFAEPKLNRLFFGSSGHYIGLFYGFDDKSRIGSGVRQMGVQFIGILMSNEDLEIGDDAAHGEEAYATWGNGERQENSFYRGSINPKMELSVSTNRAARQAEKT</sequence>
<evidence type="ECO:0000259" key="7">
    <source>
        <dbReference type="Pfam" id="PF00909"/>
    </source>
</evidence>
<keyword evidence="5 6" id="KW-0472">Membrane</keyword>
<feature type="domain" description="Ammonium transporter AmtB-like" evidence="7">
    <location>
        <begin position="158"/>
        <end position="231"/>
    </location>
</feature>
<dbReference type="PANTHER" id="PTHR43029">
    <property type="entry name" value="AMMONIUM TRANSPORTER MEP2"/>
    <property type="match status" value="1"/>
</dbReference>
<dbReference type="InterPro" id="IPR024041">
    <property type="entry name" value="NH4_transpt_AmtB-like_dom"/>
</dbReference>
<dbReference type="SUPFAM" id="SSF111352">
    <property type="entry name" value="Ammonium transporter"/>
    <property type="match status" value="1"/>
</dbReference>
<dbReference type="GO" id="GO:0005886">
    <property type="term" value="C:plasma membrane"/>
    <property type="evidence" value="ECO:0007669"/>
    <property type="project" value="TreeGrafter"/>
</dbReference>
<dbReference type="STRING" id="43335.A0A4U5QK20"/>
<keyword evidence="4 6" id="KW-1133">Transmembrane helix</keyword>
<evidence type="ECO:0000256" key="5">
    <source>
        <dbReference type="ARBA" id="ARBA00023136"/>
    </source>
</evidence>
<comment type="similarity">
    <text evidence="2">Belongs to the ammonia transporter channel (TC 1.A.11.2) family.</text>
</comment>
<protein>
    <recommendedName>
        <fullName evidence="7">Ammonium transporter AmtB-like domain-containing protein</fullName>
    </recommendedName>
</protein>
<evidence type="ECO:0000256" key="3">
    <source>
        <dbReference type="ARBA" id="ARBA00022692"/>
    </source>
</evidence>